<dbReference type="GeneID" id="81624358"/>
<sequence>MLESSRKKEAVKETTGTGLVDVNQRKRQTIGSTSTAFSAEQGAFWVLALAFDPSGRAWGLPDQGISW</sequence>
<dbReference type="Proteomes" id="UP001148312">
    <property type="component" value="Unassembled WGS sequence"/>
</dbReference>
<reference evidence="1" key="1">
    <citation type="submission" date="2022-12" db="EMBL/GenBank/DDBJ databases">
        <authorList>
            <person name="Petersen C."/>
        </authorList>
    </citation>
    <scope>NUCLEOTIDE SEQUENCE</scope>
    <source>
        <strain evidence="1">IBT 30728</strain>
    </source>
</reference>
<proteinExistence type="predicted"/>
<dbReference type="RefSeq" id="XP_056791650.1">
    <property type="nucleotide sequence ID" value="XM_056934109.1"/>
</dbReference>
<dbReference type="AlphaFoldDB" id="A0A9W9XE58"/>
<reference evidence="1" key="2">
    <citation type="journal article" date="2023" name="IMA Fungus">
        <title>Comparative genomic study of the Penicillium genus elucidates a diverse pangenome and 15 lateral gene transfer events.</title>
        <authorList>
            <person name="Petersen C."/>
            <person name="Sorensen T."/>
            <person name="Nielsen M.R."/>
            <person name="Sondergaard T.E."/>
            <person name="Sorensen J.L."/>
            <person name="Fitzpatrick D.A."/>
            <person name="Frisvad J.C."/>
            <person name="Nielsen K.L."/>
        </authorList>
    </citation>
    <scope>NUCLEOTIDE SEQUENCE</scope>
    <source>
        <strain evidence="1">IBT 30728</strain>
    </source>
</reference>
<organism evidence="1 2">
    <name type="scientific">Penicillium diatomitis</name>
    <dbReference type="NCBI Taxonomy" id="2819901"/>
    <lineage>
        <taxon>Eukaryota</taxon>
        <taxon>Fungi</taxon>
        <taxon>Dikarya</taxon>
        <taxon>Ascomycota</taxon>
        <taxon>Pezizomycotina</taxon>
        <taxon>Eurotiomycetes</taxon>
        <taxon>Eurotiomycetidae</taxon>
        <taxon>Eurotiales</taxon>
        <taxon>Aspergillaceae</taxon>
        <taxon>Penicillium</taxon>
    </lineage>
</organism>
<name>A0A9W9XE58_9EURO</name>
<comment type="caution">
    <text evidence="1">The sequence shown here is derived from an EMBL/GenBank/DDBJ whole genome shotgun (WGS) entry which is preliminary data.</text>
</comment>
<evidence type="ECO:0000313" key="1">
    <source>
        <dbReference type="EMBL" id="KAJ5489617.1"/>
    </source>
</evidence>
<evidence type="ECO:0000313" key="2">
    <source>
        <dbReference type="Proteomes" id="UP001148312"/>
    </source>
</evidence>
<dbReference type="EMBL" id="JAPWDQ010000004">
    <property type="protein sequence ID" value="KAJ5489617.1"/>
    <property type="molecule type" value="Genomic_DNA"/>
</dbReference>
<accession>A0A9W9XE58</accession>
<keyword evidence="2" id="KW-1185">Reference proteome</keyword>
<gene>
    <name evidence="1" type="ORF">N7539_004507</name>
</gene>
<protein>
    <submittedName>
        <fullName evidence="1">Uncharacterized protein</fullName>
    </submittedName>
</protein>